<keyword evidence="5 10" id="KW-0472">Membrane</keyword>
<evidence type="ECO:0000259" key="12">
    <source>
        <dbReference type="Pfam" id="PF25506"/>
    </source>
</evidence>
<feature type="signal peptide" evidence="11">
    <location>
        <begin position="1"/>
        <end position="21"/>
    </location>
</feature>
<dbReference type="InterPro" id="IPR057530">
    <property type="entry name" value="TIM-barrel_MTC6"/>
</dbReference>
<evidence type="ECO:0000256" key="4">
    <source>
        <dbReference type="ARBA" id="ARBA00022989"/>
    </source>
</evidence>
<dbReference type="HOGENOM" id="CLU_033723_0_0_1"/>
<keyword evidence="14" id="KW-1185">Reference proteome</keyword>
<feature type="domain" description="MTC6 partial TIM-barrel" evidence="12">
    <location>
        <begin position="27"/>
        <end position="311"/>
    </location>
</feature>
<dbReference type="RefSeq" id="XP_003682703.1">
    <property type="nucleotide sequence ID" value="XM_003682655.1"/>
</dbReference>
<dbReference type="KEGG" id="tdl:TDEL_0G01250"/>
<dbReference type="Proteomes" id="UP000005627">
    <property type="component" value="Chromosome 7"/>
</dbReference>
<dbReference type="GO" id="GO:0005789">
    <property type="term" value="C:endoplasmic reticulum membrane"/>
    <property type="evidence" value="ECO:0007669"/>
    <property type="project" value="EnsemblFungi"/>
</dbReference>
<evidence type="ECO:0000256" key="2">
    <source>
        <dbReference type="ARBA" id="ARBA00022692"/>
    </source>
</evidence>
<dbReference type="eggNOG" id="ENOG502QVFP">
    <property type="taxonomic scope" value="Eukaryota"/>
</dbReference>
<keyword evidence="2 10" id="KW-0812">Transmembrane</keyword>
<dbReference type="EMBL" id="HE616748">
    <property type="protein sequence ID" value="CCE93492.1"/>
    <property type="molecule type" value="Genomic_DNA"/>
</dbReference>
<feature type="transmembrane region" description="Helical" evidence="10">
    <location>
        <begin position="458"/>
        <end position="481"/>
    </location>
</feature>
<dbReference type="InterPro" id="IPR051008">
    <property type="entry name" value="Telomere_Capping_Maintenance"/>
</dbReference>
<dbReference type="AlphaFoldDB" id="G8ZYL7"/>
<dbReference type="FunCoup" id="G8ZYL7">
    <property type="interactions" value="27"/>
</dbReference>
<keyword evidence="4 10" id="KW-1133">Transmembrane helix</keyword>
<dbReference type="InParanoid" id="G8ZYL7"/>
<dbReference type="OrthoDB" id="5573651at2759"/>
<organism evidence="13 14">
    <name type="scientific">Torulaspora delbrueckii</name>
    <name type="common">Yeast</name>
    <name type="synonym">Candida colliculosa</name>
    <dbReference type="NCBI Taxonomy" id="4950"/>
    <lineage>
        <taxon>Eukaryota</taxon>
        <taxon>Fungi</taxon>
        <taxon>Dikarya</taxon>
        <taxon>Ascomycota</taxon>
        <taxon>Saccharomycotina</taxon>
        <taxon>Saccharomycetes</taxon>
        <taxon>Saccharomycetales</taxon>
        <taxon>Saccharomycetaceae</taxon>
        <taxon>Torulaspora</taxon>
    </lineage>
</organism>
<dbReference type="PANTHER" id="PTHR35518">
    <property type="entry name" value="MAINTENANCE OF TELOMOERE CAPPING"/>
    <property type="match status" value="1"/>
</dbReference>
<feature type="chain" id="PRO_5003519754" description="Maintenance of telomere capping protein 6" evidence="11">
    <location>
        <begin position="22"/>
        <end position="510"/>
    </location>
</feature>
<dbReference type="GeneID" id="11504550"/>
<evidence type="ECO:0000313" key="13">
    <source>
        <dbReference type="EMBL" id="CCE93492.1"/>
    </source>
</evidence>
<sequence>MTSFATLFFVWMALLLRIAHASFDILPSLSGQEQMAIRSQRDLMSNVTIDQLPLVGVNLRNVIFNDESVNDTESLEAFQSLMQNGVQSFRLDLQQNDSVYNLANTDIELGTFLLAFESFVNMTDDNLSANILTLHLNISNAALYGNSSSNGSVVPSSGSVPNITYTLDQSMGRLRIYTPDDLRNDQLAGATYDNSGLSSSGWPTLNNFLYSKRRRVVITELSNTLNYSETPYIFDSSILHYDVRNKTLETPNTVAQLMNISSISWRYLEADFTPAEIREYTNMGFSPIIANQYSKDNFTSIETILNHSVVWSWDTDQPVTTHTATPKNSDSLVAYNCAVLKYTVSNHSAFWEVNNCYDKYQALCRYTERAYEWAVTEASDTYFAFDRRSESHCPDDYRFALPRTPLEQFSLIMHLANTTYQNIQIWVDMNSIAVSNCWVTGGPYATCPYQKVVSRRNFVTMLTPVTVCCFFILVLVSYLNLLRVPIHSNRKNWKRLLNEVSKSELDGVPS</sequence>
<gene>
    <name evidence="13" type="primary">TDEL0G01250</name>
    <name evidence="13" type="ORF">TDEL_0G01250</name>
</gene>
<dbReference type="PANTHER" id="PTHR35518:SF2">
    <property type="entry name" value="MAINTENANCE OF TELOMERE CAPPING PROTEIN 6"/>
    <property type="match status" value="1"/>
</dbReference>
<evidence type="ECO:0000256" key="3">
    <source>
        <dbReference type="ARBA" id="ARBA00022729"/>
    </source>
</evidence>
<reference evidence="13 14" key="1">
    <citation type="journal article" date="2011" name="Proc. Natl. Acad. Sci. U.S.A.">
        <title>Evolutionary erosion of yeast sex chromosomes by mating-type switching accidents.</title>
        <authorList>
            <person name="Gordon J.L."/>
            <person name="Armisen D."/>
            <person name="Proux-Wera E."/>
            <person name="Oheigeartaigh S.S."/>
            <person name="Byrne K.P."/>
            <person name="Wolfe K.H."/>
        </authorList>
    </citation>
    <scope>NUCLEOTIDE SEQUENCE [LARGE SCALE GENOMIC DNA]</scope>
    <source>
        <strain evidence="14">ATCC 10662 / CBS 1146 / NBRC 0425 / NCYC 2629 / NRRL Y-866</strain>
    </source>
</reference>
<evidence type="ECO:0000256" key="8">
    <source>
        <dbReference type="ARBA" id="ARBA00038159"/>
    </source>
</evidence>
<accession>G8ZYL7</accession>
<comment type="subcellular location">
    <subcellularLocation>
        <location evidence="1">Membrane</location>
        <topology evidence="1">Single-pass type I membrane protein</topology>
    </subcellularLocation>
</comment>
<evidence type="ECO:0000256" key="6">
    <source>
        <dbReference type="ARBA" id="ARBA00023180"/>
    </source>
</evidence>
<dbReference type="GO" id="GO:0071464">
    <property type="term" value="P:cellular response to hydrostatic pressure"/>
    <property type="evidence" value="ECO:0007669"/>
    <property type="project" value="EnsemblFungi"/>
</dbReference>
<evidence type="ECO:0000256" key="11">
    <source>
        <dbReference type="SAM" id="SignalP"/>
    </source>
</evidence>
<name>G8ZYL7_TORDE</name>
<protein>
    <recommendedName>
        <fullName evidence="9">Maintenance of telomere capping protein 6</fullName>
    </recommendedName>
</protein>
<evidence type="ECO:0000313" key="14">
    <source>
        <dbReference type="Proteomes" id="UP000005627"/>
    </source>
</evidence>
<evidence type="ECO:0000256" key="5">
    <source>
        <dbReference type="ARBA" id="ARBA00023136"/>
    </source>
</evidence>
<evidence type="ECO:0000256" key="9">
    <source>
        <dbReference type="ARBA" id="ARBA00039865"/>
    </source>
</evidence>
<comment type="similarity">
    <text evidence="8">Belongs to the MTC6 family.</text>
</comment>
<evidence type="ECO:0000256" key="1">
    <source>
        <dbReference type="ARBA" id="ARBA00004479"/>
    </source>
</evidence>
<proteinExistence type="inferred from homology"/>
<keyword evidence="6" id="KW-0325">Glycoprotein</keyword>
<evidence type="ECO:0000256" key="10">
    <source>
        <dbReference type="SAM" id="Phobius"/>
    </source>
</evidence>
<dbReference type="Pfam" id="PF25506">
    <property type="entry name" value="TIM-barrel_MTC6"/>
    <property type="match status" value="1"/>
</dbReference>
<keyword evidence="3 11" id="KW-0732">Signal</keyword>
<dbReference type="STRING" id="1076872.G8ZYL7"/>
<comment type="function">
    <text evidence="7">May be involved in telomere capping.</text>
</comment>
<evidence type="ECO:0000256" key="7">
    <source>
        <dbReference type="ARBA" id="ARBA00037703"/>
    </source>
</evidence>